<comment type="caution">
    <text evidence="2">The sequence shown here is derived from an EMBL/GenBank/DDBJ whole genome shotgun (WGS) entry which is preliminary data.</text>
</comment>
<evidence type="ECO:0000259" key="1">
    <source>
        <dbReference type="Pfam" id="PF00535"/>
    </source>
</evidence>
<dbReference type="PANTHER" id="PTHR48090:SF7">
    <property type="entry name" value="RFBJ PROTEIN"/>
    <property type="match status" value="1"/>
</dbReference>
<evidence type="ECO:0000313" key="3">
    <source>
        <dbReference type="Proteomes" id="UP000252107"/>
    </source>
</evidence>
<reference evidence="2" key="1">
    <citation type="submission" date="2016-04" db="EMBL/GenBank/DDBJ databases">
        <authorList>
            <person name="Tabuchi Yagui T.R."/>
        </authorList>
    </citation>
    <scope>NUCLEOTIDE SEQUENCE [LARGE SCALE GENOMIC DNA]</scope>
    <source>
        <strain evidence="2">NIES-26</strain>
    </source>
</reference>
<dbReference type="InterPro" id="IPR029044">
    <property type="entry name" value="Nucleotide-diphossugar_trans"/>
</dbReference>
<gene>
    <name evidence="2" type="ORF">A6770_01670</name>
</gene>
<protein>
    <submittedName>
        <fullName evidence="2">Glycosyl transferase</fullName>
    </submittedName>
</protein>
<keyword evidence="2" id="KW-0808">Transferase</keyword>
<dbReference type="InterPro" id="IPR001173">
    <property type="entry name" value="Glyco_trans_2-like"/>
</dbReference>
<accession>A0A367R0M4</accession>
<dbReference type="Gene3D" id="3.90.550.10">
    <property type="entry name" value="Spore Coat Polysaccharide Biosynthesis Protein SpsA, Chain A"/>
    <property type="match status" value="1"/>
</dbReference>
<organism evidence="2 3">
    <name type="scientific">Nostoc minutum NIES-26</name>
    <dbReference type="NCBI Taxonomy" id="1844469"/>
    <lineage>
        <taxon>Bacteria</taxon>
        <taxon>Bacillati</taxon>
        <taxon>Cyanobacteriota</taxon>
        <taxon>Cyanophyceae</taxon>
        <taxon>Nostocales</taxon>
        <taxon>Nostocaceae</taxon>
        <taxon>Nostoc</taxon>
    </lineage>
</organism>
<dbReference type="Proteomes" id="UP000252107">
    <property type="component" value="Unassembled WGS sequence"/>
</dbReference>
<dbReference type="Pfam" id="PF00535">
    <property type="entry name" value="Glycos_transf_2"/>
    <property type="match status" value="1"/>
</dbReference>
<dbReference type="PANTHER" id="PTHR48090">
    <property type="entry name" value="UNDECAPRENYL-PHOSPHATE 4-DEOXY-4-FORMAMIDO-L-ARABINOSE TRANSFERASE-RELATED"/>
    <property type="match status" value="1"/>
</dbReference>
<sequence>MKLSVIIPCFNEIGTIEQVLHAVKASPIKNLEIIIVDDCSTDGTREKLYSGLETEVDKVIYHKRNLGKGAALRTGFAAATGDIVIVQDADLEYDPQEYPLMIKPILDNKADVVFGSRFQSGRPHRVVYYWHRVGNSFLTMLSNMFTNINLTDMETCYKAFRREIIQNIKIEENRFGFEPEITAKIAKTGCRIYEVGISYYGRTYKEGKKIGWKDGVRAIFCVVKYNLFRSYKKEKLSYEIKNQMQYK</sequence>
<feature type="domain" description="Glycosyltransferase 2-like" evidence="1">
    <location>
        <begin position="4"/>
        <end position="167"/>
    </location>
</feature>
<dbReference type="EMBL" id="LXQD01000295">
    <property type="protein sequence ID" value="RCJ29123.1"/>
    <property type="molecule type" value="Genomic_DNA"/>
</dbReference>
<dbReference type="SUPFAM" id="SSF53448">
    <property type="entry name" value="Nucleotide-diphospho-sugar transferases"/>
    <property type="match status" value="1"/>
</dbReference>
<name>A0A367R0M4_9NOSO</name>
<evidence type="ECO:0000313" key="2">
    <source>
        <dbReference type="EMBL" id="RCJ29123.1"/>
    </source>
</evidence>
<dbReference type="AlphaFoldDB" id="A0A367R0M4"/>
<dbReference type="CDD" id="cd04179">
    <property type="entry name" value="DPM_DPG-synthase_like"/>
    <property type="match status" value="1"/>
</dbReference>
<keyword evidence="3" id="KW-1185">Reference proteome</keyword>
<dbReference type="GO" id="GO:0016740">
    <property type="term" value="F:transferase activity"/>
    <property type="evidence" value="ECO:0007669"/>
    <property type="project" value="UniProtKB-KW"/>
</dbReference>
<dbReference type="InterPro" id="IPR050256">
    <property type="entry name" value="Glycosyltransferase_2"/>
</dbReference>
<proteinExistence type="predicted"/>